<evidence type="ECO:0000313" key="1">
    <source>
        <dbReference type="EMBL" id="QDT66398.1"/>
    </source>
</evidence>
<accession>A0A517TDE7</accession>
<dbReference type="EMBL" id="CP036316">
    <property type="protein sequence ID" value="QDT66398.1"/>
    <property type="molecule type" value="Genomic_DNA"/>
</dbReference>
<dbReference type="GO" id="GO:0003855">
    <property type="term" value="F:3-dehydroquinate dehydratase activity"/>
    <property type="evidence" value="ECO:0007669"/>
    <property type="project" value="InterPro"/>
</dbReference>
<dbReference type="Pfam" id="PF01487">
    <property type="entry name" value="DHquinase_I"/>
    <property type="match status" value="1"/>
</dbReference>
<dbReference type="Proteomes" id="UP000319976">
    <property type="component" value="Chromosome"/>
</dbReference>
<dbReference type="InterPro" id="IPR001381">
    <property type="entry name" value="DHquinase_I"/>
</dbReference>
<name>A0A517TDE7_9PLAN</name>
<dbReference type="OrthoDB" id="9792692at2"/>
<dbReference type="KEGG" id="chya:V22_36650"/>
<keyword evidence="2" id="KW-1185">Reference proteome</keyword>
<dbReference type="CDD" id="cd00502">
    <property type="entry name" value="DHQase_I"/>
    <property type="match status" value="1"/>
</dbReference>
<proteinExistence type="predicted"/>
<dbReference type="PANTHER" id="PTHR21089">
    <property type="entry name" value="SHIKIMATE DEHYDROGENASE"/>
    <property type="match status" value="1"/>
</dbReference>
<dbReference type="GO" id="GO:0019632">
    <property type="term" value="P:shikimate metabolic process"/>
    <property type="evidence" value="ECO:0007669"/>
    <property type="project" value="TreeGrafter"/>
</dbReference>
<protein>
    <submittedName>
        <fullName evidence="1">3-dehydroquinate dehydratase</fullName>
    </submittedName>
</protein>
<dbReference type="PANTHER" id="PTHR21089:SF1">
    <property type="entry name" value="BIFUNCTIONAL 3-DEHYDROQUINATE DEHYDRATASE_SHIKIMATE DEHYDROGENASE, CHLOROPLASTIC"/>
    <property type="match status" value="1"/>
</dbReference>
<dbReference type="InterPro" id="IPR013785">
    <property type="entry name" value="Aldolase_TIM"/>
</dbReference>
<dbReference type="InterPro" id="IPR022893">
    <property type="entry name" value="Shikimate_DH_fam"/>
</dbReference>
<reference evidence="1 2" key="1">
    <citation type="submission" date="2019-02" db="EMBL/GenBank/DDBJ databases">
        <title>Deep-cultivation of Planctomycetes and their phenomic and genomic characterization uncovers novel biology.</title>
        <authorList>
            <person name="Wiegand S."/>
            <person name="Jogler M."/>
            <person name="Boedeker C."/>
            <person name="Pinto D."/>
            <person name="Vollmers J."/>
            <person name="Rivas-Marin E."/>
            <person name="Kohn T."/>
            <person name="Peeters S.H."/>
            <person name="Heuer A."/>
            <person name="Rast P."/>
            <person name="Oberbeckmann S."/>
            <person name="Bunk B."/>
            <person name="Jeske O."/>
            <person name="Meyerdierks A."/>
            <person name="Storesund J.E."/>
            <person name="Kallscheuer N."/>
            <person name="Luecker S."/>
            <person name="Lage O.M."/>
            <person name="Pohl T."/>
            <person name="Merkel B.J."/>
            <person name="Hornburger P."/>
            <person name="Mueller R.-W."/>
            <person name="Bruemmer F."/>
            <person name="Labrenz M."/>
            <person name="Spormann A.M."/>
            <person name="Op den Camp H."/>
            <person name="Overmann J."/>
            <person name="Amann R."/>
            <person name="Jetten M.S.M."/>
            <person name="Mascher T."/>
            <person name="Medema M.H."/>
            <person name="Devos D.P."/>
            <person name="Kaster A.-K."/>
            <person name="Ovreas L."/>
            <person name="Rohde M."/>
            <person name="Galperin M.Y."/>
            <person name="Jogler C."/>
        </authorList>
    </citation>
    <scope>NUCLEOTIDE SEQUENCE [LARGE SCALE GENOMIC DNA]</scope>
    <source>
        <strain evidence="1 2">V22</strain>
    </source>
</reference>
<sequence length="480" mass="52616">MICVSVTSHSRQLAKVDLFNASSQGDIVELCLDYLLKEPEFPDLFSACKKPILVSCRRAEEGGEWRGTEEERQALLRNAIVAGPDYVELELDIASKIPRFGNTKRVVSYNCKKGILKNVDDVIARAKDANADIVKFTWSTPDLNAAWPLLAAVTKKRELPVVGIGIGQAGLPFSLLAHKYGSPWVYASLEKGMEAVEGMPTIHELTDSYAWESIDRSTKFVGLTGYGEHQATLVQEVNAAYEREGRNQRVLPLAIGKLDHLPRMLDVLRIDMILVGPEEGRRLCGFASKREGEAETSGTTDLLVREDGNWVAKSIAAETIVRALEQKLGTSPTSGDPLAKRQVLLIAGDDRARAIGQALKKRVSVLNVTGRVDEEVAPLAKDLDARSVPFASVYDVLADTVILADPNLEPGTGRLNLNPGYFRPTMTVIDAANLGESAFIYEASQRDSKTIDGVAMRTSLITAYLDQDRPPKWDSLPEVE</sequence>
<dbReference type="RefSeq" id="WP_145265455.1">
    <property type="nucleotide sequence ID" value="NZ_CP036316.1"/>
</dbReference>
<evidence type="ECO:0000313" key="2">
    <source>
        <dbReference type="Proteomes" id="UP000319976"/>
    </source>
</evidence>
<organism evidence="1 2">
    <name type="scientific">Calycomorphotria hydatis</name>
    <dbReference type="NCBI Taxonomy" id="2528027"/>
    <lineage>
        <taxon>Bacteria</taxon>
        <taxon>Pseudomonadati</taxon>
        <taxon>Planctomycetota</taxon>
        <taxon>Planctomycetia</taxon>
        <taxon>Planctomycetales</taxon>
        <taxon>Planctomycetaceae</taxon>
        <taxon>Calycomorphotria</taxon>
    </lineage>
</organism>
<dbReference type="GO" id="GO:0004764">
    <property type="term" value="F:shikimate 3-dehydrogenase (NADP+) activity"/>
    <property type="evidence" value="ECO:0007669"/>
    <property type="project" value="InterPro"/>
</dbReference>
<dbReference type="GO" id="GO:0009423">
    <property type="term" value="P:chorismate biosynthetic process"/>
    <property type="evidence" value="ECO:0007669"/>
    <property type="project" value="TreeGrafter"/>
</dbReference>
<dbReference type="AlphaFoldDB" id="A0A517TDE7"/>
<dbReference type="Gene3D" id="3.20.20.70">
    <property type="entry name" value="Aldolase class I"/>
    <property type="match status" value="1"/>
</dbReference>
<dbReference type="Gene3D" id="3.40.50.720">
    <property type="entry name" value="NAD(P)-binding Rossmann-like Domain"/>
    <property type="match status" value="1"/>
</dbReference>
<gene>
    <name evidence="1" type="ORF">V22_36650</name>
</gene>
<dbReference type="SUPFAM" id="SSF51569">
    <property type="entry name" value="Aldolase"/>
    <property type="match status" value="1"/>
</dbReference>